<comment type="caution">
    <text evidence="2">The sequence shown here is derived from an EMBL/GenBank/DDBJ whole genome shotgun (WGS) entry which is preliminary data.</text>
</comment>
<organism evidence="2 3">
    <name type="scientific">Lasiosphaeris hirsuta</name>
    <dbReference type="NCBI Taxonomy" id="260670"/>
    <lineage>
        <taxon>Eukaryota</taxon>
        <taxon>Fungi</taxon>
        <taxon>Dikarya</taxon>
        <taxon>Ascomycota</taxon>
        <taxon>Pezizomycotina</taxon>
        <taxon>Sordariomycetes</taxon>
        <taxon>Sordariomycetidae</taxon>
        <taxon>Sordariales</taxon>
        <taxon>Lasiosphaeriaceae</taxon>
        <taxon>Lasiosphaeris</taxon>
    </lineage>
</organism>
<feature type="compositionally biased region" description="Polar residues" evidence="1">
    <location>
        <begin position="391"/>
        <end position="402"/>
    </location>
</feature>
<gene>
    <name evidence="2" type="ORF">B0H67DRAFT_557471</name>
</gene>
<name>A0AA39ZWC3_9PEZI</name>
<dbReference type="AlphaFoldDB" id="A0AA39ZWC3"/>
<dbReference type="EMBL" id="JAUKUA010000007">
    <property type="protein sequence ID" value="KAK0704724.1"/>
    <property type="molecule type" value="Genomic_DNA"/>
</dbReference>
<sequence>MADDPSKLPPVDAIEIEDDLVEEPVSADPLPAGEPLDGEGVMDISQSPLIATPDHDSLNGGSAGESRMNGGHVNGNGLHGVHLEDDHLDDTLDDDNLDGEGDYDNPNERLSTPPDSPISPIDEPMSRTPSVPINAEDEIVVGTNAHKRLINKPSTSPVQVVSEPDIEMEDAEDESLAPQKRKRTSTFADQAETLTNPQTPRDDPEGRASKLLRPAKTHGTGNVKGTLLGYWRDSEPEDHKDKHGVIGFIDVRDRLRTRIQTTTRDGRDLSRSYPLPPGPGGSWVTFQQVAFDSHLVQLNQHQVKEYVKIRVESQGREDTLEERHEAELAAVQEAIRRVQQNPPAVTTTEPLIAYGPEIPDNAQQQHRPESKKRRLNRESLAGTPTPVATPGGSTSSILNQQPADPMLNGTRPTRILLGYWRGSSEVDPWDKHAVYGILGANDMFRVKLMRETRDGRTLHGNFPSGAGGLWIHWEEVEFETFLKNLSRPEIKEYCRVRQWQLDSGELPEEREKNQKLAVKMGQDRATKLVPTSSYAKREDMLAPFLAMKTPQMSNGTRNDSHLDYIPDHTLPLETRQRRAAERAAESGPRARHSLPGIELRAANRPPAPSLAERTNSIARREVERAEAVIERQQQRAGFVSNGVVGANSENVAGYAGNGTTSRTVSPSDSNKMQFQNNVERLDKVWAAQEADRLKAGSEDAKIYMGVKYERKQNGPFEGKLVSQGTIISIDGEDYVEYRVLTKPSFF</sequence>
<feature type="compositionally biased region" description="Acidic residues" evidence="1">
    <location>
        <begin position="164"/>
        <end position="175"/>
    </location>
</feature>
<protein>
    <submittedName>
        <fullName evidence="2">Uncharacterized protein</fullName>
    </submittedName>
</protein>
<evidence type="ECO:0000256" key="1">
    <source>
        <dbReference type="SAM" id="MobiDB-lite"/>
    </source>
</evidence>
<feature type="compositionally biased region" description="Acidic residues" evidence="1">
    <location>
        <begin position="86"/>
        <end position="105"/>
    </location>
</feature>
<feature type="region of interest" description="Disordered" evidence="1">
    <location>
        <begin position="353"/>
        <end position="408"/>
    </location>
</feature>
<accession>A0AA39ZWC3</accession>
<feature type="compositionally biased region" description="Polar residues" evidence="1">
    <location>
        <begin position="185"/>
        <end position="199"/>
    </location>
</feature>
<reference evidence="2" key="1">
    <citation type="submission" date="2023-06" db="EMBL/GenBank/DDBJ databases">
        <title>Genome-scale phylogeny and comparative genomics of the fungal order Sordariales.</title>
        <authorList>
            <consortium name="Lawrence Berkeley National Laboratory"/>
            <person name="Hensen N."/>
            <person name="Bonometti L."/>
            <person name="Westerberg I."/>
            <person name="Brannstrom I.O."/>
            <person name="Guillou S."/>
            <person name="Cros-Aarteil S."/>
            <person name="Calhoun S."/>
            <person name="Haridas S."/>
            <person name="Kuo A."/>
            <person name="Mondo S."/>
            <person name="Pangilinan J."/>
            <person name="Riley R."/>
            <person name="Labutti K."/>
            <person name="Andreopoulos B."/>
            <person name="Lipzen A."/>
            <person name="Chen C."/>
            <person name="Yanf M."/>
            <person name="Daum C."/>
            <person name="Ng V."/>
            <person name="Clum A."/>
            <person name="Steindorff A."/>
            <person name="Ohm R."/>
            <person name="Martin F."/>
            <person name="Silar P."/>
            <person name="Natvig D."/>
            <person name="Lalanne C."/>
            <person name="Gautier V."/>
            <person name="Ament-Velasquez S.L."/>
            <person name="Kruys A."/>
            <person name="Hutchinson M.I."/>
            <person name="Powell A.J."/>
            <person name="Barry K."/>
            <person name="Miller A.N."/>
            <person name="Grigoriev I.V."/>
            <person name="Debuchy R."/>
            <person name="Gladieux P."/>
            <person name="Thoren M.H."/>
            <person name="Johannesson H."/>
        </authorList>
    </citation>
    <scope>NUCLEOTIDE SEQUENCE</scope>
    <source>
        <strain evidence="2">SMH4607-1</strain>
    </source>
</reference>
<dbReference type="Proteomes" id="UP001172102">
    <property type="component" value="Unassembled WGS sequence"/>
</dbReference>
<evidence type="ECO:0000313" key="3">
    <source>
        <dbReference type="Proteomes" id="UP001172102"/>
    </source>
</evidence>
<feature type="region of interest" description="Disordered" evidence="1">
    <location>
        <begin position="1"/>
        <end position="219"/>
    </location>
</feature>
<evidence type="ECO:0000313" key="2">
    <source>
        <dbReference type="EMBL" id="KAK0704724.1"/>
    </source>
</evidence>
<keyword evidence="3" id="KW-1185">Reference proteome</keyword>
<proteinExistence type="predicted"/>